<feature type="transmembrane region" description="Helical" evidence="1">
    <location>
        <begin position="14"/>
        <end position="33"/>
    </location>
</feature>
<accession>A0A844XNX5</accession>
<organism evidence="2 3">
    <name type="scientific">Qipengyuania vulgaris</name>
    <dbReference type="NCBI Taxonomy" id="291985"/>
    <lineage>
        <taxon>Bacteria</taxon>
        <taxon>Pseudomonadati</taxon>
        <taxon>Pseudomonadota</taxon>
        <taxon>Alphaproteobacteria</taxon>
        <taxon>Sphingomonadales</taxon>
        <taxon>Erythrobacteraceae</taxon>
        <taxon>Qipengyuania</taxon>
    </lineage>
</organism>
<dbReference type="AlphaFoldDB" id="A0A844XNX5"/>
<feature type="transmembrane region" description="Helical" evidence="1">
    <location>
        <begin position="94"/>
        <end position="114"/>
    </location>
</feature>
<feature type="transmembrane region" description="Helical" evidence="1">
    <location>
        <begin position="188"/>
        <end position="207"/>
    </location>
</feature>
<comment type="caution">
    <text evidence="2">The sequence shown here is derived from an EMBL/GenBank/DDBJ whole genome shotgun (WGS) entry which is preliminary data.</text>
</comment>
<keyword evidence="1" id="KW-0472">Membrane</keyword>
<evidence type="ECO:0000256" key="1">
    <source>
        <dbReference type="SAM" id="Phobius"/>
    </source>
</evidence>
<dbReference type="Proteomes" id="UP000448199">
    <property type="component" value="Unassembled WGS sequence"/>
</dbReference>
<feature type="transmembrane region" description="Helical" evidence="1">
    <location>
        <begin position="120"/>
        <end position="142"/>
    </location>
</feature>
<keyword evidence="1" id="KW-0812">Transmembrane</keyword>
<feature type="transmembrane region" description="Helical" evidence="1">
    <location>
        <begin position="154"/>
        <end position="176"/>
    </location>
</feature>
<evidence type="ECO:0000313" key="2">
    <source>
        <dbReference type="EMBL" id="MXO47124.1"/>
    </source>
</evidence>
<gene>
    <name evidence="2" type="ORF">GRI69_02455</name>
</gene>
<keyword evidence="3" id="KW-1185">Reference proteome</keyword>
<proteinExistence type="predicted"/>
<protein>
    <submittedName>
        <fullName evidence="2">Uncharacterized protein</fullName>
    </submittedName>
</protein>
<reference evidence="2 3" key="1">
    <citation type="submission" date="2019-12" db="EMBL/GenBank/DDBJ databases">
        <title>Genomic-based taxomic classification of the family Erythrobacteraceae.</title>
        <authorList>
            <person name="Xu L."/>
        </authorList>
    </citation>
    <scope>NUCLEOTIDE SEQUENCE [LARGE SCALE GENOMIC DNA]</scope>
    <source>
        <strain evidence="2 3">DSM 17792</strain>
    </source>
</reference>
<keyword evidence="1" id="KW-1133">Transmembrane helix</keyword>
<feature type="transmembrane region" description="Helical" evidence="1">
    <location>
        <begin position="53"/>
        <end position="73"/>
    </location>
</feature>
<dbReference type="RefSeq" id="WP_160726717.1">
    <property type="nucleotide sequence ID" value="NZ_WTYC01000001.1"/>
</dbReference>
<evidence type="ECO:0000313" key="3">
    <source>
        <dbReference type="Proteomes" id="UP000448199"/>
    </source>
</evidence>
<sequence>MSNAPASKSTVRKLILPVTVGGLGGFLGATAFLRLTDFDGVAGLSVSQEIAGLVGLLYVFISASVLFGVLIPNAGARILNVEDADELREQKKQLTLSGVGCAALGAALVVLALTGPELPIQPASGAVIAIGLVLAGTLATIAMKRHTDELQASLSRDAIVTAFYLMFYIGGCWAVLAHAELVRSPLPLDWLTMFACTILIGAFWQVGRRGMLLRGRN</sequence>
<name>A0A844XNX5_9SPHN</name>
<dbReference type="EMBL" id="WTYC01000001">
    <property type="protein sequence ID" value="MXO47124.1"/>
    <property type="molecule type" value="Genomic_DNA"/>
</dbReference>
<dbReference type="OrthoDB" id="7391593at2"/>